<comment type="similarity">
    <text evidence="1 9">Belongs to the precorrin methyltransferase family.</text>
</comment>
<dbReference type="RefSeq" id="WP_038698784.1">
    <property type="nucleotide sequence ID" value="NZ_CP009286.1"/>
</dbReference>
<evidence type="ECO:0000313" key="12">
    <source>
        <dbReference type="Proteomes" id="UP000029507"/>
    </source>
</evidence>
<feature type="domain" description="Tetrapyrrole methylase" evidence="10">
    <location>
        <begin position="6"/>
        <end position="216"/>
    </location>
</feature>
<dbReference type="HOGENOM" id="CLU_011276_7_0_9"/>
<proteinExistence type="inferred from homology"/>
<keyword evidence="12" id="KW-1185">Reference proteome</keyword>
<evidence type="ECO:0000256" key="9">
    <source>
        <dbReference type="RuleBase" id="RU003960"/>
    </source>
</evidence>
<evidence type="ECO:0000256" key="1">
    <source>
        <dbReference type="ARBA" id="ARBA00005879"/>
    </source>
</evidence>
<dbReference type="NCBIfam" id="NF004790">
    <property type="entry name" value="PRK06136.1"/>
    <property type="match status" value="1"/>
</dbReference>
<name>A0A089M271_9BACL</name>
<evidence type="ECO:0000256" key="7">
    <source>
        <dbReference type="ARBA" id="ARBA00023244"/>
    </source>
</evidence>
<accession>A0A089M271</accession>
<dbReference type="SUPFAM" id="SSF53790">
    <property type="entry name" value="Tetrapyrrole methylase"/>
    <property type="match status" value="1"/>
</dbReference>
<evidence type="ECO:0000256" key="6">
    <source>
        <dbReference type="ARBA" id="ARBA00022691"/>
    </source>
</evidence>
<dbReference type="InterPro" id="IPR000878">
    <property type="entry name" value="4pyrrol_Mease"/>
</dbReference>
<dbReference type="InterPro" id="IPR014777">
    <property type="entry name" value="4pyrrole_Mease_sub1"/>
</dbReference>
<dbReference type="PROSITE" id="PS00839">
    <property type="entry name" value="SUMT_1"/>
    <property type="match status" value="1"/>
</dbReference>
<keyword evidence="7" id="KW-0627">Porphyrin biosynthesis</keyword>
<evidence type="ECO:0000256" key="8">
    <source>
        <dbReference type="ARBA" id="ARBA00079776"/>
    </source>
</evidence>
<dbReference type="STRING" id="169760.PSTEL_23270"/>
<dbReference type="InterPro" id="IPR014776">
    <property type="entry name" value="4pyrrole_Mease_sub2"/>
</dbReference>
<evidence type="ECO:0000313" key="11">
    <source>
        <dbReference type="EMBL" id="AIQ65593.1"/>
    </source>
</evidence>
<sequence>MKPGRISIVGAGPGDPELITVKAMRRIQDADIVLYDRLVSDELLEYAKPEARLIYCGKSPGSHSMTQREIEQTLIHHACLGRNVVRLKGGDPLVFGRGGEEVLAAAEAGVPWEVVPGITSAVGAAAAAGIPLTHRGIAASFAVVTGSRSSDAEEPVDWKRLADGVDTIAIYMGVGQLPRIQAELLRHGKQPSTPAALIENGTTARQRTVTGTLENIGQLAASLKIGNPAMIIIGEVVAVRERLASLEAAAKSMIG</sequence>
<evidence type="ECO:0000259" key="10">
    <source>
        <dbReference type="Pfam" id="PF00590"/>
    </source>
</evidence>
<dbReference type="GO" id="GO:0004851">
    <property type="term" value="F:uroporphyrin-III C-methyltransferase activity"/>
    <property type="evidence" value="ECO:0007669"/>
    <property type="project" value="UniProtKB-EC"/>
</dbReference>
<dbReference type="PROSITE" id="PS00840">
    <property type="entry name" value="SUMT_2"/>
    <property type="match status" value="1"/>
</dbReference>
<dbReference type="AlphaFoldDB" id="A0A089M271"/>
<dbReference type="EC" id="2.1.1.107" evidence="2"/>
<dbReference type="GO" id="GO:0019354">
    <property type="term" value="P:siroheme biosynthetic process"/>
    <property type="evidence" value="ECO:0007669"/>
    <property type="project" value="InterPro"/>
</dbReference>
<dbReference type="InterPro" id="IPR003043">
    <property type="entry name" value="Uropor_MeTrfase_CS"/>
</dbReference>
<dbReference type="PANTHER" id="PTHR45790:SF3">
    <property type="entry name" value="S-ADENOSYL-L-METHIONINE-DEPENDENT UROPORPHYRINOGEN III METHYLTRANSFERASE, CHLOROPLASTIC"/>
    <property type="match status" value="1"/>
</dbReference>
<evidence type="ECO:0000256" key="2">
    <source>
        <dbReference type="ARBA" id="ARBA00012162"/>
    </source>
</evidence>
<evidence type="ECO:0000256" key="3">
    <source>
        <dbReference type="ARBA" id="ARBA00018323"/>
    </source>
</evidence>
<keyword evidence="5 9" id="KW-0808">Transferase</keyword>
<dbReference type="Gene3D" id="3.40.1010.10">
    <property type="entry name" value="Cobalt-precorrin-4 Transmethylase, Domain 1"/>
    <property type="match status" value="1"/>
</dbReference>
<evidence type="ECO:0000256" key="5">
    <source>
        <dbReference type="ARBA" id="ARBA00022679"/>
    </source>
</evidence>
<organism evidence="11 12">
    <name type="scientific">Paenibacillus stellifer</name>
    <dbReference type="NCBI Taxonomy" id="169760"/>
    <lineage>
        <taxon>Bacteria</taxon>
        <taxon>Bacillati</taxon>
        <taxon>Bacillota</taxon>
        <taxon>Bacilli</taxon>
        <taxon>Bacillales</taxon>
        <taxon>Paenibacillaceae</taxon>
        <taxon>Paenibacillus</taxon>
    </lineage>
</organism>
<dbReference type="InterPro" id="IPR050161">
    <property type="entry name" value="Siro_Cobalamin_biosynth"/>
</dbReference>
<protein>
    <recommendedName>
        <fullName evidence="3">Uroporphyrinogen-III C-methyltransferase</fullName>
        <ecNumber evidence="2">2.1.1.107</ecNumber>
    </recommendedName>
    <alternativeName>
        <fullName evidence="8">Uroporphyrinogen III methylase</fullName>
    </alternativeName>
</protein>
<dbReference type="Gene3D" id="3.30.950.10">
    <property type="entry name" value="Methyltransferase, Cobalt-precorrin-4 Transmethylase, Domain 2"/>
    <property type="match status" value="1"/>
</dbReference>
<dbReference type="InterPro" id="IPR035996">
    <property type="entry name" value="4pyrrol_Methylase_sf"/>
</dbReference>
<evidence type="ECO:0000256" key="4">
    <source>
        <dbReference type="ARBA" id="ARBA00022603"/>
    </source>
</evidence>
<dbReference type="FunFam" id="3.40.1010.10:FF:000001">
    <property type="entry name" value="Siroheme synthase"/>
    <property type="match status" value="1"/>
</dbReference>
<dbReference type="FunFam" id="3.30.950.10:FF:000001">
    <property type="entry name" value="Siroheme synthase"/>
    <property type="match status" value="1"/>
</dbReference>
<dbReference type="InterPro" id="IPR006366">
    <property type="entry name" value="CobA/CysG_C"/>
</dbReference>
<keyword evidence="6" id="KW-0949">S-adenosyl-L-methionine</keyword>
<dbReference type="KEGG" id="pste:PSTEL_23270"/>
<dbReference type="PANTHER" id="PTHR45790">
    <property type="entry name" value="SIROHEME SYNTHASE-RELATED"/>
    <property type="match status" value="1"/>
</dbReference>
<dbReference type="NCBIfam" id="TIGR01469">
    <property type="entry name" value="cobA_cysG_Cterm"/>
    <property type="match status" value="1"/>
</dbReference>
<dbReference type="GO" id="GO:0032259">
    <property type="term" value="P:methylation"/>
    <property type="evidence" value="ECO:0007669"/>
    <property type="project" value="UniProtKB-KW"/>
</dbReference>
<dbReference type="Pfam" id="PF00590">
    <property type="entry name" value="TP_methylase"/>
    <property type="match status" value="1"/>
</dbReference>
<dbReference type="EMBL" id="CP009286">
    <property type="protein sequence ID" value="AIQ65593.1"/>
    <property type="molecule type" value="Genomic_DNA"/>
</dbReference>
<dbReference type="OrthoDB" id="9815856at2"/>
<gene>
    <name evidence="11" type="ORF">PSTEL_23270</name>
</gene>
<keyword evidence="4 9" id="KW-0489">Methyltransferase</keyword>
<dbReference type="Proteomes" id="UP000029507">
    <property type="component" value="Chromosome"/>
</dbReference>
<reference evidence="11 12" key="1">
    <citation type="submission" date="2014-08" db="EMBL/GenBank/DDBJ databases">
        <title>Comparative genomics of the Paenibacillus odorifer group.</title>
        <authorList>
            <person name="den Bakker H.C."/>
            <person name="Tsai Y.-C."/>
            <person name="Martin N."/>
            <person name="Korlach J."/>
            <person name="Wiedmann M."/>
        </authorList>
    </citation>
    <scope>NUCLEOTIDE SEQUENCE [LARGE SCALE GENOMIC DNA]</scope>
    <source>
        <strain evidence="11 12">DSM 14472</strain>
    </source>
</reference>
<dbReference type="CDD" id="cd11642">
    <property type="entry name" value="SUMT"/>
    <property type="match status" value="1"/>
</dbReference>